<proteinExistence type="predicted"/>
<keyword evidence="2" id="KW-0732">Signal</keyword>
<evidence type="ECO:0000313" key="7">
    <source>
        <dbReference type="EMBL" id="TWU07674.1"/>
    </source>
</evidence>
<dbReference type="SUPFAM" id="SSF48695">
    <property type="entry name" value="Multiheme cytochromes"/>
    <property type="match status" value="2"/>
</dbReference>
<dbReference type="Proteomes" id="UP000320176">
    <property type="component" value="Unassembled WGS sequence"/>
</dbReference>
<evidence type="ECO:0000259" key="6">
    <source>
        <dbReference type="PROSITE" id="PS51007"/>
    </source>
</evidence>
<gene>
    <name evidence="7" type="ORF">Pla52n_02470</name>
</gene>
<keyword evidence="3 4" id="KW-0408">Iron</keyword>
<feature type="transmembrane region" description="Helical" evidence="5">
    <location>
        <begin position="71"/>
        <end position="92"/>
    </location>
</feature>
<dbReference type="OrthoDB" id="9814800at2"/>
<dbReference type="Gene3D" id="3.90.10.10">
    <property type="entry name" value="Cytochrome C3"/>
    <property type="match status" value="1"/>
</dbReference>
<protein>
    <recommendedName>
        <fullName evidence="6">Cytochrome c domain-containing protein</fullName>
    </recommendedName>
</protein>
<evidence type="ECO:0000256" key="1">
    <source>
        <dbReference type="ARBA" id="ARBA00022723"/>
    </source>
</evidence>
<dbReference type="GO" id="GO:0009055">
    <property type="term" value="F:electron transfer activity"/>
    <property type="evidence" value="ECO:0007669"/>
    <property type="project" value="InterPro"/>
</dbReference>
<keyword evidence="4" id="KW-0349">Heme</keyword>
<reference evidence="7 8" key="1">
    <citation type="submission" date="2019-02" db="EMBL/GenBank/DDBJ databases">
        <title>Deep-cultivation of Planctomycetes and their phenomic and genomic characterization uncovers novel biology.</title>
        <authorList>
            <person name="Wiegand S."/>
            <person name="Jogler M."/>
            <person name="Boedeker C."/>
            <person name="Pinto D."/>
            <person name="Vollmers J."/>
            <person name="Rivas-Marin E."/>
            <person name="Kohn T."/>
            <person name="Peeters S.H."/>
            <person name="Heuer A."/>
            <person name="Rast P."/>
            <person name="Oberbeckmann S."/>
            <person name="Bunk B."/>
            <person name="Jeske O."/>
            <person name="Meyerdierks A."/>
            <person name="Storesund J.E."/>
            <person name="Kallscheuer N."/>
            <person name="Luecker S."/>
            <person name="Lage O.M."/>
            <person name="Pohl T."/>
            <person name="Merkel B.J."/>
            <person name="Hornburger P."/>
            <person name="Mueller R.-W."/>
            <person name="Bruemmer F."/>
            <person name="Labrenz M."/>
            <person name="Spormann A.M."/>
            <person name="Op Den Camp H."/>
            <person name="Overmann J."/>
            <person name="Amann R."/>
            <person name="Jetten M.S.M."/>
            <person name="Mascher T."/>
            <person name="Medema M.H."/>
            <person name="Devos D.P."/>
            <person name="Kaster A.-K."/>
            <person name="Ovreas L."/>
            <person name="Rohde M."/>
            <person name="Galperin M.Y."/>
            <person name="Jogler C."/>
        </authorList>
    </citation>
    <scope>NUCLEOTIDE SEQUENCE [LARGE SCALE GENOMIC DNA]</scope>
    <source>
        <strain evidence="7 8">Pla52n</strain>
    </source>
</reference>
<dbReference type="InterPro" id="IPR009056">
    <property type="entry name" value="Cyt_c-like_dom"/>
</dbReference>
<dbReference type="InterPro" id="IPR036280">
    <property type="entry name" value="Multihaem_cyt_sf"/>
</dbReference>
<evidence type="ECO:0000256" key="4">
    <source>
        <dbReference type="PROSITE-ProRule" id="PRU00433"/>
    </source>
</evidence>
<name>A0A5C6BAY1_9BACT</name>
<dbReference type="EMBL" id="SJPN01000001">
    <property type="protein sequence ID" value="TWU07674.1"/>
    <property type="molecule type" value="Genomic_DNA"/>
</dbReference>
<keyword evidence="5" id="KW-0812">Transmembrane</keyword>
<keyword evidence="5" id="KW-0472">Membrane</keyword>
<sequence length="733" mass="79727">MRREELSLPQNPKRDRPNDRWTCGRVCDQKCGKDAKRELPQCAHGPSRDGRCPVFPACKPRRSWAGWRRRIAVVCLATFCMVLIVANQHWLLPSVMKPGELTQPHAQILSGTLTSQRCAACHEPDALSISAWFSSAAGSGHENVLQTDRCMDCHHSTMDRDLATMAHNLPSVERQNRSERIRLTSLESGNPVNDSRWTKTSLDQDNIQCATCHKEHRGAEADMMALSDAQCQTCHSRDFGGFAASHPDWKSWPYGRGGEIAFNHATHAGKHFPATLVDGTATVFACGKCHPSQNDSNTATLANARSLGGELLRTASYEQACASCHDQSLDIQVASGIELASLPIVPQRVSKKVAGWPENATGFYDGRLSPLAQLLLRGDESAARAIRNVPDGDFSKLRPDSSVSDSAALTIATQLQAMMLSFASEGQADWTQRVRSGGAAPASTLPILRSLPPQFIQAIYDKWFLDDPQPLSTDAASLAPHERFPSRTILRVNWQPDDLLLDDSPSSDSLGGDALLADDVLAGDVLADDVLADDVLVGGDGLLNEDGLLGEPLGDALIEDALLEDPLAADSTLSDKTPQVRQPHDLVSAGGWYHDDLRMAIVYRGSGHADPVLVAWIDTLAQLAKTDPIRVQAAEHPSVAACIACHPNSLSMPGQWRAASLVGRKSEFTKFSHRPHLNVSQLGDCQHCHVINTQPQALVDFHPLTKQACTACHLPTAAGDHCVTCHRYHIDMR</sequence>
<evidence type="ECO:0000256" key="5">
    <source>
        <dbReference type="SAM" id="Phobius"/>
    </source>
</evidence>
<dbReference type="PROSITE" id="PS51007">
    <property type="entry name" value="CYTC"/>
    <property type="match status" value="1"/>
</dbReference>
<organism evidence="7 8">
    <name type="scientific">Stieleria varia</name>
    <dbReference type="NCBI Taxonomy" id="2528005"/>
    <lineage>
        <taxon>Bacteria</taxon>
        <taxon>Pseudomonadati</taxon>
        <taxon>Planctomycetota</taxon>
        <taxon>Planctomycetia</taxon>
        <taxon>Pirellulales</taxon>
        <taxon>Pirellulaceae</taxon>
        <taxon>Stieleria</taxon>
    </lineage>
</organism>
<evidence type="ECO:0000313" key="8">
    <source>
        <dbReference type="Proteomes" id="UP000320176"/>
    </source>
</evidence>
<dbReference type="GO" id="GO:0046872">
    <property type="term" value="F:metal ion binding"/>
    <property type="evidence" value="ECO:0007669"/>
    <property type="project" value="UniProtKB-KW"/>
</dbReference>
<dbReference type="PANTHER" id="PTHR35038:SF10">
    <property type="entry name" value="HIGH-MOLECULAR-WEIGHT CYTOCHROME C"/>
    <property type="match status" value="1"/>
</dbReference>
<evidence type="ECO:0000256" key="3">
    <source>
        <dbReference type="ARBA" id="ARBA00023004"/>
    </source>
</evidence>
<comment type="caution">
    <text evidence="7">The sequence shown here is derived from an EMBL/GenBank/DDBJ whole genome shotgun (WGS) entry which is preliminary data.</text>
</comment>
<dbReference type="PANTHER" id="PTHR35038">
    <property type="entry name" value="DISSIMILATORY SULFITE REDUCTASE SIRA"/>
    <property type="match status" value="1"/>
</dbReference>
<dbReference type="AlphaFoldDB" id="A0A5C6BAY1"/>
<feature type="domain" description="Cytochrome c" evidence="6">
    <location>
        <begin position="303"/>
        <end position="414"/>
    </location>
</feature>
<accession>A0A5C6BAY1</accession>
<dbReference type="RefSeq" id="WP_146517863.1">
    <property type="nucleotide sequence ID" value="NZ_CP151726.1"/>
</dbReference>
<keyword evidence="5" id="KW-1133">Transmembrane helix</keyword>
<keyword evidence="8" id="KW-1185">Reference proteome</keyword>
<dbReference type="InterPro" id="IPR051829">
    <property type="entry name" value="Multiheme_Cytochr_ET"/>
</dbReference>
<dbReference type="GO" id="GO:0020037">
    <property type="term" value="F:heme binding"/>
    <property type="evidence" value="ECO:0007669"/>
    <property type="project" value="InterPro"/>
</dbReference>
<keyword evidence="1 4" id="KW-0479">Metal-binding</keyword>
<evidence type="ECO:0000256" key="2">
    <source>
        <dbReference type="ARBA" id="ARBA00022729"/>
    </source>
</evidence>